<dbReference type="EMBL" id="ML987222">
    <property type="protein sequence ID" value="KAF2240239.1"/>
    <property type="molecule type" value="Genomic_DNA"/>
</dbReference>
<dbReference type="AlphaFoldDB" id="A0A6A6HQT7"/>
<dbReference type="InterPro" id="IPR015889">
    <property type="entry name" value="Intradiol_dOase_core"/>
</dbReference>
<dbReference type="CDD" id="cd03457">
    <property type="entry name" value="intradiol_dioxygenase_like"/>
    <property type="match status" value="1"/>
</dbReference>
<proteinExistence type="predicted"/>
<keyword evidence="3" id="KW-0560">Oxidoreductase</keyword>
<protein>
    <submittedName>
        <fullName evidence="3">Aromatic compound dioxygenase</fullName>
    </submittedName>
</protein>
<gene>
    <name evidence="3" type="ORF">BU26DRAFT_535990</name>
</gene>
<evidence type="ECO:0000259" key="2">
    <source>
        <dbReference type="Pfam" id="PF00775"/>
    </source>
</evidence>
<dbReference type="Proteomes" id="UP000800094">
    <property type="component" value="Unassembled WGS sequence"/>
</dbReference>
<evidence type="ECO:0000313" key="3">
    <source>
        <dbReference type="EMBL" id="KAF2240239.1"/>
    </source>
</evidence>
<reference evidence="3" key="1">
    <citation type="journal article" date="2020" name="Stud. Mycol.">
        <title>101 Dothideomycetes genomes: a test case for predicting lifestyles and emergence of pathogens.</title>
        <authorList>
            <person name="Haridas S."/>
            <person name="Albert R."/>
            <person name="Binder M."/>
            <person name="Bloem J."/>
            <person name="Labutti K."/>
            <person name="Salamov A."/>
            <person name="Andreopoulos B."/>
            <person name="Baker S."/>
            <person name="Barry K."/>
            <person name="Bills G."/>
            <person name="Bluhm B."/>
            <person name="Cannon C."/>
            <person name="Castanera R."/>
            <person name="Culley D."/>
            <person name="Daum C."/>
            <person name="Ezra D."/>
            <person name="Gonzalez J."/>
            <person name="Henrissat B."/>
            <person name="Kuo A."/>
            <person name="Liang C."/>
            <person name="Lipzen A."/>
            <person name="Lutzoni F."/>
            <person name="Magnuson J."/>
            <person name="Mondo S."/>
            <person name="Nolan M."/>
            <person name="Ohm R."/>
            <person name="Pangilinan J."/>
            <person name="Park H.-J."/>
            <person name="Ramirez L."/>
            <person name="Alfaro M."/>
            <person name="Sun H."/>
            <person name="Tritt A."/>
            <person name="Yoshinaga Y."/>
            <person name="Zwiers L.-H."/>
            <person name="Turgeon B."/>
            <person name="Goodwin S."/>
            <person name="Spatafora J."/>
            <person name="Crous P."/>
            <person name="Grigoriev I."/>
        </authorList>
    </citation>
    <scope>NUCLEOTIDE SEQUENCE</scope>
    <source>
        <strain evidence="3">CBS 122368</strain>
    </source>
</reference>
<evidence type="ECO:0000256" key="1">
    <source>
        <dbReference type="SAM" id="SignalP"/>
    </source>
</evidence>
<dbReference type="GO" id="GO:0016702">
    <property type="term" value="F:oxidoreductase activity, acting on single donors with incorporation of molecular oxygen, incorporation of two atoms of oxygen"/>
    <property type="evidence" value="ECO:0007669"/>
    <property type="project" value="InterPro"/>
</dbReference>
<name>A0A6A6HQT7_9PLEO</name>
<dbReference type="Gene3D" id="2.60.130.10">
    <property type="entry name" value="Aromatic compound dioxygenase"/>
    <property type="match status" value="1"/>
</dbReference>
<sequence length="324" mass="35257">MHAPSAILAFVLGLAATATAHRQHLSARDLASHAAISKRCAAKAGEFTLARKKRSLAKRSSIIPRDTSVNITIESPHYSTIQNDTCVLVPDVTAGPYVWPRSETLRQDMREGQAGVLLYLDIGVLDVNTCEPVPNVLVDMWHCNATGSYSSFDALSPNIPFQQLLEMLNKTIGPNLDLHTGDSTFLRGMWPTDSNGVMEMATIFPGFYVERTIHIHVQAHTDWMVRGNGTVVSSNIVSTGQLFFDEALSEQVMALEPYASHTQIERTTNDVDSIYAGETVTGWSPVVQVEALDGVDVANGMMGYITLGVNLTATSSQGAKLDHR</sequence>
<keyword evidence="1" id="KW-0732">Signal</keyword>
<organism evidence="3 4">
    <name type="scientific">Trematosphaeria pertusa</name>
    <dbReference type="NCBI Taxonomy" id="390896"/>
    <lineage>
        <taxon>Eukaryota</taxon>
        <taxon>Fungi</taxon>
        <taxon>Dikarya</taxon>
        <taxon>Ascomycota</taxon>
        <taxon>Pezizomycotina</taxon>
        <taxon>Dothideomycetes</taxon>
        <taxon>Pleosporomycetidae</taxon>
        <taxon>Pleosporales</taxon>
        <taxon>Massarineae</taxon>
        <taxon>Trematosphaeriaceae</taxon>
        <taxon>Trematosphaeria</taxon>
    </lineage>
</organism>
<accession>A0A6A6HQT7</accession>
<feature type="domain" description="Intradiol ring-cleavage dioxygenases" evidence="2">
    <location>
        <begin position="104"/>
        <end position="161"/>
    </location>
</feature>
<dbReference type="RefSeq" id="XP_033675243.1">
    <property type="nucleotide sequence ID" value="XM_033831320.1"/>
</dbReference>
<keyword evidence="3" id="KW-0223">Dioxygenase</keyword>
<dbReference type="OrthoDB" id="121380at2759"/>
<evidence type="ECO:0000313" key="4">
    <source>
        <dbReference type="Proteomes" id="UP000800094"/>
    </source>
</evidence>
<dbReference type="GeneID" id="54584650"/>
<dbReference type="SUPFAM" id="SSF49482">
    <property type="entry name" value="Aromatic compound dioxygenase"/>
    <property type="match status" value="1"/>
</dbReference>
<dbReference type="PANTHER" id="PTHR34315:SF1">
    <property type="entry name" value="INTRADIOL RING-CLEAVAGE DIOXYGENASES DOMAIN-CONTAINING PROTEIN-RELATED"/>
    <property type="match status" value="1"/>
</dbReference>
<dbReference type="InterPro" id="IPR000627">
    <property type="entry name" value="Intradiol_dOase_C"/>
</dbReference>
<dbReference type="Pfam" id="PF00775">
    <property type="entry name" value="Dioxygenase_C"/>
    <property type="match status" value="1"/>
</dbReference>
<dbReference type="PANTHER" id="PTHR34315">
    <property type="match status" value="1"/>
</dbReference>
<feature type="signal peptide" evidence="1">
    <location>
        <begin position="1"/>
        <end position="20"/>
    </location>
</feature>
<feature type="chain" id="PRO_5025624637" evidence="1">
    <location>
        <begin position="21"/>
        <end position="324"/>
    </location>
</feature>
<keyword evidence="4" id="KW-1185">Reference proteome</keyword>
<dbReference type="GO" id="GO:0008199">
    <property type="term" value="F:ferric iron binding"/>
    <property type="evidence" value="ECO:0007669"/>
    <property type="project" value="InterPro"/>
</dbReference>